<feature type="non-terminal residue" evidence="3">
    <location>
        <position position="512"/>
    </location>
</feature>
<reference evidence="3 4" key="1">
    <citation type="journal article" date="2014" name="Genome Announc.">
        <title>Draft genome sequences of eight enterohepatic helicobacter species isolated from both laboratory and wild rodents.</title>
        <authorList>
            <person name="Sheh A."/>
            <person name="Shen Z."/>
            <person name="Fox J.G."/>
        </authorList>
    </citation>
    <scope>NUCLEOTIDE SEQUENCE [LARGE SCALE GENOMIC DNA]</scope>
    <source>
        <strain evidence="3 4">MIT 96-1001</strain>
    </source>
</reference>
<dbReference type="GO" id="GO:0016020">
    <property type="term" value="C:membrane"/>
    <property type="evidence" value="ECO:0007669"/>
    <property type="project" value="InterPro"/>
</dbReference>
<accession>A0A4U8SZQ3</accession>
<feature type="transmembrane region" description="Helical" evidence="1">
    <location>
        <begin position="12"/>
        <end position="35"/>
    </location>
</feature>
<dbReference type="Gene3D" id="1.20.120.1530">
    <property type="match status" value="1"/>
</dbReference>
<evidence type="ECO:0000313" key="4">
    <source>
        <dbReference type="Proteomes" id="UP000029921"/>
    </source>
</evidence>
<dbReference type="Gene3D" id="3.30.450.20">
    <property type="entry name" value="PAS domain"/>
    <property type="match status" value="1"/>
</dbReference>
<keyword evidence="1" id="KW-0812">Transmembrane</keyword>
<evidence type="ECO:0000256" key="1">
    <source>
        <dbReference type="SAM" id="Phobius"/>
    </source>
</evidence>
<organism evidence="3 4">
    <name type="scientific">Helicobacter magdeburgensis</name>
    <dbReference type="NCBI Taxonomy" id="471858"/>
    <lineage>
        <taxon>Bacteria</taxon>
        <taxon>Pseudomonadati</taxon>
        <taxon>Campylobacterota</taxon>
        <taxon>Epsilonproteobacteria</taxon>
        <taxon>Campylobacterales</taxon>
        <taxon>Helicobacteraceae</taxon>
        <taxon>Helicobacter</taxon>
    </lineage>
</organism>
<dbReference type="RefSeq" id="WP_138128868.1">
    <property type="nucleotide sequence ID" value="NZ_JRPE02000006.1"/>
</dbReference>
<dbReference type="AlphaFoldDB" id="A0A4U8SZQ3"/>
<dbReference type="InterPro" id="IPR003660">
    <property type="entry name" value="HAMP_dom"/>
</dbReference>
<feature type="transmembrane region" description="Helical" evidence="1">
    <location>
        <begin position="311"/>
        <end position="334"/>
    </location>
</feature>
<name>A0A4U8SZQ3_9HELI</name>
<dbReference type="EMBL" id="JRPE02000006">
    <property type="protein sequence ID" value="TLD92403.1"/>
    <property type="molecule type" value="Genomic_DNA"/>
</dbReference>
<comment type="caution">
    <text evidence="3">The sequence shown here is derived from an EMBL/GenBank/DDBJ whole genome shotgun (WGS) entry which is preliminary data.</text>
</comment>
<protein>
    <submittedName>
        <fullName evidence="3">Methyl-accepting chemotaxis protein</fullName>
    </submittedName>
</protein>
<feature type="domain" description="HAMP" evidence="2">
    <location>
        <begin position="406"/>
        <end position="447"/>
    </location>
</feature>
<evidence type="ECO:0000259" key="2">
    <source>
        <dbReference type="PROSITE" id="PS50885"/>
    </source>
</evidence>
<keyword evidence="1" id="KW-0472">Membrane</keyword>
<sequence>MKLFSRLSVGTKVAFVVASLVVICICVLAVCIILTSKNTLENESYRILHQASYRYGTLLEGVSSEILDTLLINATAIDSQVARNMLNMEDFKDIITAIPNNIESIKYAYLFIPQLSDKGEIIILAEQDGKRGQKANLIKAETSIKEFTSIQNAIAHDKPSISAPTTITFQNKEYFAQGFAVPIHNKNGKAIGALGCFVNFATLGAPLLSDEARIFTNDQRFVIDENGTILVNQNPQFIGKKLIDIVPTQEAKNIVASAKEGKSGIFPYRTAAGIEGVIGMRSVAPLKGDSTYWNVLSYIPNKSITESLIKLLWVIIMCSAATIFIIVIGAILYLRTSVAKRIRLILQTLLAFFSYLNHERKDAPQPLKIVAQDELGEMGNAINDNIQKTKLGLEQDSKAVEQSVLTAKTIESGDFRARITETPHNPQLNELKNVLNHMLDDLQTKIGSDTNEIARVFDSYTRLDFTTEVNNASGRVEVVTNTLGEEIRKMLHTSSNFAQNLSEEAKALAEAV</sequence>
<dbReference type="GO" id="GO:0007165">
    <property type="term" value="P:signal transduction"/>
    <property type="evidence" value="ECO:0007669"/>
    <property type="project" value="InterPro"/>
</dbReference>
<dbReference type="Pfam" id="PF00672">
    <property type="entry name" value="HAMP"/>
    <property type="match status" value="1"/>
</dbReference>
<gene>
    <name evidence="3" type="ORF">LS74_004970</name>
</gene>
<keyword evidence="1" id="KW-1133">Transmembrane helix</keyword>
<dbReference type="Proteomes" id="UP000029921">
    <property type="component" value="Unassembled WGS sequence"/>
</dbReference>
<proteinExistence type="predicted"/>
<evidence type="ECO:0000313" key="3">
    <source>
        <dbReference type="EMBL" id="TLD92403.1"/>
    </source>
</evidence>
<dbReference type="PROSITE" id="PS50885">
    <property type="entry name" value="HAMP"/>
    <property type="match status" value="1"/>
</dbReference>
<keyword evidence="4" id="KW-1185">Reference proteome</keyword>